<evidence type="ECO:0000313" key="3">
    <source>
        <dbReference type="Proteomes" id="UP001050691"/>
    </source>
</evidence>
<feature type="compositionally biased region" description="Basic and acidic residues" evidence="1">
    <location>
        <begin position="92"/>
        <end position="102"/>
    </location>
</feature>
<dbReference type="Gene3D" id="3.30.160.60">
    <property type="entry name" value="Classic Zinc Finger"/>
    <property type="match status" value="1"/>
</dbReference>
<organism evidence="2 3">
    <name type="scientific">Clathrus columnatus</name>
    <dbReference type="NCBI Taxonomy" id="1419009"/>
    <lineage>
        <taxon>Eukaryota</taxon>
        <taxon>Fungi</taxon>
        <taxon>Dikarya</taxon>
        <taxon>Basidiomycota</taxon>
        <taxon>Agaricomycotina</taxon>
        <taxon>Agaricomycetes</taxon>
        <taxon>Phallomycetidae</taxon>
        <taxon>Phallales</taxon>
        <taxon>Clathraceae</taxon>
        <taxon>Clathrus</taxon>
    </lineage>
</organism>
<feature type="compositionally biased region" description="Polar residues" evidence="1">
    <location>
        <begin position="79"/>
        <end position="89"/>
    </location>
</feature>
<name>A0AAV5ANI6_9AGAM</name>
<dbReference type="AlphaFoldDB" id="A0AAV5ANI6"/>
<dbReference type="Proteomes" id="UP001050691">
    <property type="component" value="Unassembled WGS sequence"/>
</dbReference>
<dbReference type="EMBL" id="BPWL01000009">
    <property type="protein sequence ID" value="GJJ14456.1"/>
    <property type="molecule type" value="Genomic_DNA"/>
</dbReference>
<feature type="compositionally biased region" description="Polar residues" evidence="1">
    <location>
        <begin position="1"/>
        <end position="16"/>
    </location>
</feature>
<reference evidence="2" key="1">
    <citation type="submission" date="2021-10" db="EMBL/GenBank/DDBJ databases">
        <title>De novo Genome Assembly of Clathrus columnatus (Basidiomycota, Fungi) Using Illumina and Nanopore Sequence Data.</title>
        <authorList>
            <person name="Ogiso-Tanaka E."/>
            <person name="Itagaki H."/>
            <person name="Hosoya T."/>
            <person name="Hosaka K."/>
        </authorList>
    </citation>
    <scope>NUCLEOTIDE SEQUENCE</scope>
    <source>
        <strain evidence="2">MO-923</strain>
    </source>
</reference>
<evidence type="ECO:0000256" key="1">
    <source>
        <dbReference type="SAM" id="MobiDB-lite"/>
    </source>
</evidence>
<proteinExistence type="predicted"/>
<sequence length="147" mass="16081">MTTQDYYRSHRSNTPLPSIRDVLPAGSTLPPISDPRHTRTTGYNTPSSRIRNAVAQSAHGSVPYSFDVFRPTTDGLVHASSSSRSQGILRTTRADAGKKHNDEDEDMEDSSKKFACPLCGKRFARPSSLKRINAPSLAADFESITVS</sequence>
<feature type="non-terminal residue" evidence="2">
    <location>
        <position position="147"/>
    </location>
</feature>
<accession>A0AAV5ANI6</accession>
<keyword evidence="3" id="KW-1185">Reference proteome</keyword>
<feature type="region of interest" description="Disordered" evidence="1">
    <location>
        <begin position="77"/>
        <end position="111"/>
    </location>
</feature>
<gene>
    <name evidence="2" type="ORF">Clacol_008720</name>
</gene>
<evidence type="ECO:0000313" key="2">
    <source>
        <dbReference type="EMBL" id="GJJ14456.1"/>
    </source>
</evidence>
<comment type="caution">
    <text evidence="2">The sequence shown here is derived from an EMBL/GenBank/DDBJ whole genome shotgun (WGS) entry which is preliminary data.</text>
</comment>
<protein>
    <submittedName>
        <fullName evidence="2">Uncharacterized protein</fullName>
    </submittedName>
</protein>
<feature type="region of interest" description="Disordered" evidence="1">
    <location>
        <begin position="1"/>
        <end position="48"/>
    </location>
</feature>